<evidence type="ECO:0000313" key="1">
    <source>
        <dbReference type="EnsemblPlants" id="AVESA.00010b.r2.3DG0551850.1.CDS"/>
    </source>
</evidence>
<organism evidence="1 2">
    <name type="scientific">Avena sativa</name>
    <name type="common">Oat</name>
    <dbReference type="NCBI Taxonomy" id="4498"/>
    <lineage>
        <taxon>Eukaryota</taxon>
        <taxon>Viridiplantae</taxon>
        <taxon>Streptophyta</taxon>
        <taxon>Embryophyta</taxon>
        <taxon>Tracheophyta</taxon>
        <taxon>Spermatophyta</taxon>
        <taxon>Magnoliopsida</taxon>
        <taxon>Liliopsida</taxon>
        <taxon>Poales</taxon>
        <taxon>Poaceae</taxon>
        <taxon>BOP clade</taxon>
        <taxon>Pooideae</taxon>
        <taxon>Poodae</taxon>
        <taxon>Poeae</taxon>
        <taxon>Poeae Chloroplast Group 1 (Aveneae type)</taxon>
        <taxon>Aveninae</taxon>
        <taxon>Avena</taxon>
    </lineage>
</organism>
<dbReference type="EnsemblPlants" id="AVESA.00010b.r2.3DG0551850.1">
    <property type="protein sequence ID" value="AVESA.00010b.r2.3DG0551850.1.CDS"/>
    <property type="gene ID" value="AVESA.00010b.r2.3DG0551850"/>
</dbReference>
<evidence type="ECO:0000313" key="2">
    <source>
        <dbReference type="Proteomes" id="UP001732700"/>
    </source>
</evidence>
<reference evidence="1" key="1">
    <citation type="submission" date="2021-05" db="EMBL/GenBank/DDBJ databases">
        <authorList>
            <person name="Scholz U."/>
            <person name="Mascher M."/>
            <person name="Fiebig A."/>
        </authorList>
    </citation>
    <scope>NUCLEOTIDE SEQUENCE [LARGE SCALE GENOMIC DNA]</scope>
</reference>
<keyword evidence="2" id="KW-1185">Reference proteome</keyword>
<protein>
    <submittedName>
        <fullName evidence="1">Uncharacterized protein</fullName>
    </submittedName>
</protein>
<proteinExistence type="predicted"/>
<name>A0ACD5W169_AVESA</name>
<reference evidence="1" key="2">
    <citation type="submission" date="2025-09" db="UniProtKB">
        <authorList>
            <consortium name="EnsemblPlants"/>
        </authorList>
    </citation>
    <scope>IDENTIFICATION</scope>
</reference>
<dbReference type="Proteomes" id="UP001732700">
    <property type="component" value="Chromosome 3D"/>
</dbReference>
<accession>A0ACD5W169</accession>
<sequence>MVDSSGSSMMEEDDDLDNEAESSHHHGSDSESSDHHGSDSHVDGHVHPDDASDENIELEVANEENDSEVLDSEYVNKLIVGSDKSFDYYGDSDLETCDNVEVFGNVLKEKEYKGKCDRDIGHPGEEREKYWKIMDMTFVSEPAAYYFYNSYAKDHGFSIRKDRYKENKKTSHDIRKRQLVCSREGKRSSKYLPLEDRKYKTRAESRCGCTAQLVVKLDKSKGVWCVEKFDDKHNHILARPDEVPFLWSHRKIKDFQRAEILAMVASGIRKHMIMSSFISKYGRYNQVGFTRKDLYNMCAREKRKLLSSGDAATAIGIMQSRKEKDPDFFYDHQLDDKGRLKCLFWCDSQSRQDYQDYGDVLVFDSTYKMNRYGMPFVPFVGLNNHRKTTVFGCAIISNETEDTYAWILKTFLKAMCQKRPRSIITDADAAMMRAIRSVLPDVWHRICTWHIEKNMCKHLSSKSLPEFRSLLYYSTTKAKFEEGRHAYVRKWQTDKTKPWLNRMYKKKHLWAAAYLADGFWLGMKSNQRSESLNSSLHLHLDYGMTLVDLIVHYENAIVCIRETEARDDCTASQTMPVIVTKWQQIELAMASTFTPANFYILQDDLRKIEGMTTVEKSVGIEDSVRYLVAWSNNRRHNFSVDYTPNNPAQSIDCNCRRMVRRGIPCKHILFVLTELKLVELPRCIVLARFSKNARSGLPSRRTSDLFGWGFAGAEERSRYSELSVMSSEALHVACNNPELYKQIKTLYQEIISKKVAYDAGVRGPRNSTNTDGGPSASATTPIGDPAKVNTKGAPKGKNKGKSNVVSKNGRPLGYDEKKRLKLCSVCKTPGHNKNSVKCKLHHRYLAEMLVRCEQQ</sequence>